<dbReference type="EMBL" id="MGIV01000002">
    <property type="protein sequence ID" value="OGM95596.1"/>
    <property type="molecule type" value="Genomic_DNA"/>
</dbReference>
<feature type="transmembrane region" description="Helical" evidence="6">
    <location>
        <begin position="132"/>
        <end position="149"/>
    </location>
</feature>
<accession>A0A1F8E428</accession>
<sequence>MLSYLRHFDWKLNGAVALLSLAGLVELASINMDLFWKQALFIGMGILLMLFVTYFDWRSFANYRGAILGVYAVSIGLLVLTLAIAPEIRGNKAWIPIGPFQFQASVFANLALIVVLASFFRKSHRSIARLSTLAKSFIYFVIPAVLIYLQPDLGSVLLMFSVWFGFVLVSGIRWRHLVAAFLIFAVIGAFGWMVFLKPYQKDRIVGVFFPERDVLGVNYNVIQAKIAIGSAGLFGKGFKQGTQVQLGFLPEAHTDFIFSAVTEEFGLIAGFLLIGAFFAMIMRIVSIGLEDRNSFNQFICLGTALFFIANFVFNTGSNVGLVPVIGVPFPFLSYGGSHILAEFILLGMVQSIKLRKA</sequence>
<dbReference type="GO" id="GO:0032153">
    <property type="term" value="C:cell division site"/>
    <property type="evidence" value="ECO:0007669"/>
    <property type="project" value="TreeGrafter"/>
</dbReference>
<comment type="subcellular location">
    <subcellularLocation>
        <location evidence="1">Membrane</location>
        <topology evidence="1">Multi-pass membrane protein</topology>
    </subcellularLocation>
</comment>
<evidence type="ECO:0000256" key="1">
    <source>
        <dbReference type="ARBA" id="ARBA00004141"/>
    </source>
</evidence>
<feature type="transmembrane region" description="Helical" evidence="6">
    <location>
        <begin position="155"/>
        <end position="172"/>
    </location>
</feature>
<protein>
    <recommendedName>
        <fullName evidence="9">Rod shape-determining protein RodA</fullName>
    </recommendedName>
</protein>
<dbReference type="GO" id="GO:0008360">
    <property type="term" value="P:regulation of cell shape"/>
    <property type="evidence" value="ECO:0007669"/>
    <property type="project" value="UniProtKB-KW"/>
</dbReference>
<reference evidence="7 8" key="1">
    <citation type="journal article" date="2016" name="Nat. Commun.">
        <title>Thousands of microbial genomes shed light on interconnected biogeochemical processes in an aquifer system.</title>
        <authorList>
            <person name="Anantharaman K."/>
            <person name="Brown C.T."/>
            <person name="Hug L.A."/>
            <person name="Sharon I."/>
            <person name="Castelle C.J."/>
            <person name="Probst A.J."/>
            <person name="Thomas B.C."/>
            <person name="Singh A."/>
            <person name="Wilkins M.J."/>
            <person name="Karaoz U."/>
            <person name="Brodie E.L."/>
            <person name="Williams K.H."/>
            <person name="Hubbard S.S."/>
            <person name="Banfield J.F."/>
        </authorList>
    </citation>
    <scope>NUCLEOTIDE SEQUENCE [LARGE SCALE GENOMIC DNA]</scope>
</reference>
<organism evidence="7 8">
    <name type="scientific">Candidatus Wolfebacteria bacterium RIFOXYD1_FULL_48_65</name>
    <dbReference type="NCBI Taxonomy" id="1802561"/>
    <lineage>
        <taxon>Bacteria</taxon>
        <taxon>Candidatus Wolfeibacteriota</taxon>
    </lineage>
</organism>
<dbReference type="Proteomes" id="UP000179057">
    <property type="component" value="Unassembled WGS sequence"/>
</dbReference>
<feature type="transmembrane region" description="Helical" evidence="6">
    <location>
        <begin position="100"/>
        <end position="120"/>
    </location>
</feature>
<gene>
    <name evidence="7" type="ORF">A2610_00635</name>
</gene>
<dbReference type="PANTHER" id="PTHR30474">
    <property type="entry name" value="CELL CYCLE PROTEIN"/>
    <property type="match status" value="1"/>
</dbReference>
<evidence type="ECO:0000256" key="5">
    <source>
        <dbReference type="ARBA" id="ARBA00023136"/>
    </source>
</evidence>
<name>A0A1F8E428_9BACT</name>
<dbReference type="Pfam" id="PF01098">
    <property type="entry name" value="FTSW_RODA_SPOVE"/>
    <property type="match status" value="1"/>
</dbReference>
<dbReference type="GO" id="GO:0015648">
    <property type="term" value="F:lipid-linked peptidoglycan transporter activity"/>
    <property type="evidence" value="ECO:0007669"/>
    <property type="project" value="TreeGrafter"/>
</dbReference>
<feature type="transmembrane region" description="Helical" evidence="6">
    <location>
        <begin position="36"/>
        <end position="55"/>
    </location>
</feature>
<dbReference type="PANTHER" id="PTHR30474:SF1">
    <property type="entry name" value="PEPTIDOGLYCAN GLYCOSYLTRANSFERASE MRDB"/>
    <property type="match status" value="1"/>
</dbReference>
<feature type="transmembrane region" description="Helical" evidence="6">
    <location>
        <begin position="67"/>
        <end position="88"/>
    </location>
</feature>
<keyword evidence="3" id="KW-0133">Cell shape</keyword>
<dbReference type="InterPro" id="IPR001182">
    <property type="entry name" value="FtsW/RodA"/>
</dbReference>
<feature type="transmembrane region" description="Helical" evidence="6">
    <location>
        <begin position="265"/>
        <end position="286"/>
    </location>
</feature>
<proteinExistence type="predicted"/>
<evidence type="ECO:0000256" key="2">
    <source>
        <dbReference type="ARBA" id="ARBA00022692"/>
    </source>
</evidence>
<dbReference type="GO" id="GO:0051301">
    <property type="term" value="P:cell division"/>
    <property type="evidence" value="ECO:0007669"/>
    <property type="project" value="InterPro"/>
</dbReference>
<keyword evidence="4 6" id="KW-1133">Transmembrane helix</keyword>
<feature type="transmembrane region" description="Helical" evidence="6">
    <location>
        <begin position="331"/>
        <end position="349"/>
    </location>
</feature>
<feature type="transmembrane region" description="Helical" evidence="6">
    <location>
        <begin position="177"/>
        <end position="195"/>
    </location>
</feature>
<evidence type="ECO:0000256" key="6">
    <source>
        <dbReference type="SAM" id="Phobius"/>
    </source>
</evidence>
<evidence type="ECO:0000256" key="4">
    <source>
        <dbReference type="ARBA" id="ARBA00022989"/>
    </source>
</evidence>
<feature type="transmembrane region" description="Helical" evidence="6">
    <location>
        <begin position="298"/>
        <end position="325"/>
    </location>
</feature>
<evidence type="ECO:0000256" key="3">
    <source>
        <dbReference type="ARBA" id="ARBA00022960"/>
    </source>
</evidence>
<evidence type="ECO:0000313" key="7">
    <source>
        <dbReference type="EMBL" id="OGM95596.1"/>
    </source>
</evidence>
<evidence type="ECO:0000313" key="8">
    <source>
        <dbReference type="Proteomes" id="UP000179057"/>
    </source>
</evidence>
<keyword evidence="2 6" id="KW-0812">Transmembrane</keyword>
<dbReference type="GO" id="GO:0005886">
    <property type="term" value="C:plasma membrane"/>
    <property type="evidence" value="ECO:0007669"/>
    <property type="project" value="TreeGrafter"/>
</dbReference>
<dbReference type="AlphaFoldDB" id="A0A1F8E428"/>
<comment type="caution">
    <text evidence="7">The sequence shown here is derived from an EMBL/GenBank/DDBJ whole genome shotgun (WGS) entry which is preliminary data.</text>
</comment>
<feature type="transmembrane region" description="Helical" evidence="6">
    <location>
        <begin position="12"/>
        <end position="30"/>
    </location>
</feature>
<evidence type="ECO:0008006" key="9">
    <source>
        <dbReference type="Google" id="ProtNLM"/>
    </source>
</evidence>
<keyword evidence="5 6" id="KW-0472">Membrane</keyword>